<evidence type="ECO:0000313" key="7">
    <source>
        <dbReference type="EMBL" id="SFI72499.1"/>
    </source>
</evidence>
<dbReference type="PANTHER" id="PTHR42953">
    <property type="entry name" value="HIGH-AFFINITY ZINC UPTAKE SYSTEM PROTEIN ZNUA-RELATED"/>
    <property type="match status" value="1"/>
</dbReference>
<dbReference type="STRING" id="46223.SAMN05421852_101480"/>
<reference evidence="7 8" key="1">
    <citation type="submission" date="2016-10" db="EMBL/GenBank/DDBJ databases">
        <authorList>
            <person name="de Groot N.N."/>
        </authorList>
    </citation>
    <scope>NUCLEOTIDE SEQUENCE [LARGE SCALE GENOMIC DNA]</scope>
    <source>
        <strain evidence="7 8">DSM 44778</strain>
    </source>
</reference>
<comment type="similarity">
    <text evidence="3">Belongs to the bacterial solute-binding protein 9 family.</text>
</comment>
<dbReference type="GO" id="GO:0046872">
    <property type="term" value="F:metal ion binding"/>
    <property type="evidence" value="ECO:0007669"/>
    <property type="project" value="InterPro"/>
</dbReference>
<sequence>MKKRSGIAFIIFLLCIWIAGCSSSTTSSPKKESEKLQVYVSLYPLEDFTKKIGGNHVQVTNVIPSGVEPHDFELTAKDIANLNEADLFVYQGAGFDSIKKVADSLDPNKVVDVSKGIELLKGEEHGHDHEHGKEEKEHHDDHGAVDPHVWLDPQLAKKQAQQIRDALIKADDKHQADYQKNYDQLAAQLDKLDQEFQEMAKKAKHKTFVTSHAAFGYLAKRYGLEQVAVNGLSPTEEPSPQELKEVIEMMKKHQVKYILFETLVSAKVAETVKQEVKAESLILNPLEGLTQQEINQKVDYFSVMRKNKENLAKALGVSS</sequence>
<dbReference type="EMBL" id="FORR01000001">
    <property type="protein sequence ID" value="SFI72499.1"/>
    <property type="molecule type" value="Genomic_DNA"/>
</dbReference>
<feature type="signal peptide" evidence="6">
    <location>
        <begin position="1"/>
        <end position="19"/>
    </location>
</feature>
<dbReference type="RefSeq" id="WP_093227622.1">
    <property type="nucleotide sequence ID" value="NZ_FORR01000001.1"/>
</dbReference>
<evidence type="ECO:0000256" key="2">
    <source>
        <dbReference type="ARBA" id="ARBA00022729"/>
    </source>
</evidence>
<name>A0A1I3KJ45_9BACL</name>
<gene>
    <name evidence="7" type="ORF">SAMN05421852_101480</name>
</gene>
<dbReference type="InterPro" id="IPR050492">
    <property type="entry name" value="Bact_metal-bind_prot9"/>
</dbReference>
<dbReference type="InterPro" id="IPR006128">
    <property type="entry name" value="Lipoprotein_PsaA-like"/>
</dbReference>
<evidence type="ECO:0000256" key="5">
    <source>
        <dbReference type="SAM" id="MobiDB-lite"/>
    </source>
</evidence>
<evidence type="ECO:0000256" key="6">
    <source>
        <dbReference type="SAM" id="SignalP"/>
    </source>
</evidence>
<dbReference type="Proteomes" id="UP000199545">
    <property type="component" value="Unassembled WGS sequence"/>
</dbReference>
<accession>A0A1I3KJ45</accession>
<dbReference type="PRINTS" id="PR00690">
    <property type="entry name" value="ADHESNFAMILY"/>
</dbReference>
<feature type="region of interest" description="Disordered" evidence="5">
    <location>
        <begin position="124"/>
        <end position="147"/>
    </location>
</feature>
<dbReference type="Pfam" id="PF01297">
    <property type="entry name" value="ZnuA"/>
    <property type="match status" value="1"/>
</dbReference>
<feature type="chain" id="PRO_5039223235" evidence="6">
    <location>
        <begin position="20"/>
        <end position="319"/>
    </location>
</feature>
<keyword evidence="2 6" id="KW-0732">Signal</keyword>
<feature type="compositionally biased region" description="Basic and acidic residues" evidence="5">
    <location>
        <begin position="124"/>
        <end position="145"/>
    </location>
</feature>
<dbReference type="GO" id="GO:0030001">
    <property type="term" value="P:metal ion transport"/>
    <property type="evidence" value="ECO:0007669"/>
    <property type="project" value="InterPro"/>
</dbReference>
<proteinExistence type="inferred from homology"/>
<dbReference type="CDD" id="cd01017">
    <property type="entry name" value="AdcA"/>
    <property type="match status" value="1"/>
</dbReference>
<evidence type="ECO:0000256" key="3">
    <source>
        <dbReference type="RuleBase" id="RU003512"/>
    </source>
</evidence>
<keyword evidence="4" id="KW-0175">Coiled coil</keyword>
<dbReference type="OrthoDB" id="9810636at2"/>
<dbReference type="PANTHER" id="PTHR42953:SF8">
    <property type="entry name" value="ZINT DOMAIN-CONTAINING PROTEIN"/>
    <property type="match status" value="1"/>
</dbReference>
<dbReference type="InterPro" id="IPR006127">
    <property type="entry name" value="ZnuA-like"/>
</dbReference>
<dbReference type="Gene3D" id="3.40.50.1980">
    <property type="entry name" value="Nitrogenase molybdenum iron protein domain"/>
    <property type="match status" value="2"/>
</dbReference>
<dbReference type="PROSITE" id="PS51257">
    <property type="entry name" value="PROKAR_LIPOPROTEIN"/>
    <property type="match status" value="1"/>
</dbReference>
<dbReference type="InterPro" id="IPR006129">
    <property type="entry name" value="AdhesinB"/>
</dbReference>
<evidence type="ECO:0000256" key="4">
    <source>
        <dbReference type="SAM" id="Coils"/>
    </source>
</evidence>
<organism evidence="7 8">
    <name type="scientific">Thermoflavimicrobium dichotomicum</name>
    <dbReference type="NCBI Taxonomy" id="46223"/>
    <lineage>
        <taxon>Bacteria</taxon>
        <taxon>Bacillati</taxon>
        <taxon>Bacillota</taxon>
        <taxon>Bacilli</taxon>
        <taxon>Bacillales</taxon>
        <taxon>Thermoactinomycetaceae</taxon>
        <taxon>Thermoflavimicrobium</taxon>
    </lineage>
</organism>
<evidence type="ECO:0000256" key="1">
    <source>
        <dbReference type="ARBA" id="ARBA00022448"/>
    </source>
</evidence>
<dbReference type="GO" id="GO:0007155">
    <property type="term" value="P:cell adhesion"/>
    <property type="evidence" value="ECO:0007669"/>
    <property type="project" value="InterPro"/>
</dbReference>
<keyword evidence="1 3" id="KW-0813">Transport</keyword>
<dbReference type="PRINTS" id="PR00691">
    <property type="entry name" value="ADHESINB"/>
</dbReference>
<evidence type="ECO:0000313" key="8">
    <source>
        <dbReference type="Proteomes" id="UP000199545"/>
    </source>
</evidence>
<feature type="coiled-coil region" evidence="4">
    <location>
        <begin position="175"/>
        <end position="202"/>
    </location>
</feature>
<protein>
    <submittedName>
        <fullName evidence="7">Zinc transport system substrate-binding protein</fullName>
    </submittedName>
</protein>
<dbReference type="AlphaFoldDB" id="A0A1I3KJ45"/>
<keyword evidence="8" id="KW-1185">Reference proteome</keyword>
<dbReference type="SUPFAM" id="SSF53807">
    <property type="entry name" value="Helical backbone' metal receptor"/>
    <property type="match status" value="1"/>
</dbReference>